<sequence>MNEQTAGREEARRARDEARSASHRLDMLLDTIRTGPLAQLRQSREENHFAQKMRAIIRGDQ</sequence>
<accession>A0ABT2HDI6</accession>
<gene>
    <name evidence="2" type="ORF">NYQ28_02000</name>
</gene>
<reference evidence="2 3" key="1">
    <citation type="submission" date="2022-08" db="EMBL/GenBank/DDBJ databases">
        <title>Taxonomy of Curtobacterium flaccumfaciens.</title>
        <authorList>
            <person name="Osdaghi E."/>
            <person name="Taghavi S.M."/>
            <person name="Hamidizade M."/>
            <person name="Abachi H."/>
            <person name="Fazliarab A."/>
            <person name="Baeyen S."/>
            <person name="Portier P."/>
            <person name="Van Vaerenbergh J."/>
            <person name="Jacques M.-A."/>
        </authorList>
    </citation>
    <scope>NUCLEOTIDE SEQUENCE [LARGE SCALE GENOMIC DNA]</scope>
    <source>
        <strain evidence="2 3">LMG8786T</strain>
    </source>
</reference>
<keyword evidence="3" id="KW-1185">Reference proteome</keyword>
<dbReference type="Proteomes" id="UP001652264">
    <property type="component" value="Unassembled WGS sequence"/>
</dbReference>
<dbReference type="RefSeq" id="WP_141861716.1">
    <property type="nucleotide sequence ID" value="NZ_BMNV01000004.1"/>
</dbReference>
<name>A0ABT2HDI6_9MICO</name>
<evidence type="ECO:0000313" key="2">
    <source>
        <dbReference type="EMBL" id="MCS6521335.1"/>
    </source>
</evidence>
<protein>
    <submittedName>
        <fullName evidence="2">Uncharacterized protein</fullName>
    </submittedName>
</protein>
<feature type="region of interest" description="Disordered" evidence="1">
    <location>
        <begin position="1"/>
        <end position="22"/>
    </location>
</feature>
<comment type="caution">
    <text evidence="2">The sequence shown here is derived from an EMBL/GenBank/DDBJ whole genome shotgun (WGS) entry which is preliminary data.</text>
</comment>
<evidence type="ECO:0000256" key="1">
    <source>
        <dbReference type="SAM" id="MobiDB-lite"/>
    </source>
</evidence>
<proteinExistence type="predicted"/>
<dbReference type="GeneID" id="95324252"/>
<evidence type="ECO:0000313" key="3">
    <source>
        <dbReference type="Proteomes" id="UP001652264"/>
    </source>
</evidence>
<dbReference type="EMBL" id="JANVAD010000001">
    <property type="protein sequence ID" value="MCS6521335.1"/>
    <property type="molecule type" value="Genomic_DNA"/>
</dbReference>
<organism evidence="2 3">
    <name type="scientific">Curtobacterium citreum</name>
    <dbReference type="NCBI Taxonomy" id="2036"/>
    <lineage>
        <taxon>Bacteria</taxon>
        <taxon>Bacillati</taxon>
        <taxon>Actinomycetota</taxon>
        <taxon>Actinomycetes</taxon>
        <taxon>Micrococcales</taxon>
        <taxon>Microbacteriaceae</taxon>
        <taxon>Curtobacterium</taxon>
    </lineage>
</organism>